<accession>A0A9K3DRS6</accession>
<dbReference type="EMBL" id="MNCJ02000331">
    <property type="protein sequence ID" value="KAF5760229.1"/>
    <property type="molecule type" value="Genomic_DNA"/>
</dbReference>
<comment type="caution">
    <text evidence="1">The sequence shown here is derived from an EMBL/GenBank/DDBJ whole genome shotgun (WGS) entry which is preliminary data.</text>
</comment>
<evidence type="ECO:0000313" key="1">
    <source>
        <dbReference type="EMBL" id="KAF5760229.1"/>
    </source>
</evidence>
<protein>
    <submittedName>
        <fullName evidence="1">Uncharacterized protein</fullName>
    </submittedName>
</protein>
<gene>
    <name evidence="1" type="ORF">HanXRQr2_Chr16g0750981</name>
</gene>
<dbReference type="Gramene" id="mRNA:HanXRQr2_Chr16g0750981">
    <property type="protein sequence ID" value="CDS:HanXRQr2_Chr16g0750981.1"/>
    <property type="gene ID" value="HanXRQr2_Chr16g0750981"/>
</dbReference>
<reference evidence="1" key="1">
    <citation type="journal article" date="2017" name="Nature">
        <title>The sunflower genome provides insights into oil metabolism, flowering and Asterid evolution.</title>
        <authorList>
            <person name="Badouin H."/>
            <person name="Gouzy J."/>
            <person name="Grassa C.J."/>
            <person name="Murat F."/>
            <person name="Staton S.E."/>
            <person name="Cottret L."/>
            <person name="Lelandais-Briere C."/>
            <person name="Owens G.L."/>
            <person name="Carrere S."/>
            <person name="Mayjonade B."/>
            <person name="Legrand L."/>
            <person name="Gill N."/>
            <person name="Kane N.C."/>
            <person name="Bowers J.E."/>
            <person name="Hubner S."/>
            <person name="Bellec A."/>
            <person name="Berard A."/>
            <person name="Berges H."/>
            <person name="Blanchet N."/>
            <person name="Boniface M.C."/>
            <person name="Brunel D."/>
            <person name="Catrice O."/>
            <person name="Chaidir N."/>
            <person name="Claudel C."/>
            <person name="Donnadieu C."/>
            <person name="Faraut T."/>
            <person name="Fievet G."/>
            <person name="Helmstetter N."/>
            <person name="King M."/>
            <person name="Knapp S.J."/>
            <person name="Lai Z."/>
            <person name="Le Paslier M.C."/>
            <person name="Lippi Y."/>
            <person name="Lorenzon L."/>
            <person name="Mandel J.R."/>
            <person name="Marage G."/>
            <person name="Marchand G."/>
            <person name="Marquand E."/>
            <person name="Bret-Mestries E."/>
            <person name="Morien E."/>
            <person name="Nambeesan S."/>
            <person name="Nguyen T."/>
            <person name="Pegot-Espagnet P."/>
            <person name="Pouilly N."/>
            <person name="Raftis F."/>
            <person name="Sallet E."/>
            <person name="Schiex T."/>
            <person name="Thomas J."/>
            <person name="Vandecasteele C."/>
            <person name="Vares D."/>
            <person name="Vear F."/>
            <person name="Vautrin S."/>
            <person name="Crespi M."/>
            <person name="Mangin B."/>
            <person name="Burke J.M."/>
            <person name="Salse J."/>
            <person name="Munos S."/>
            <person name="Vincourt P."/>
            <person name="Rieseberg L.H."/>
            <person name="Langlade N.B."/>
        </authorList>
    </citation>
    <scope>NUCLEOTIDE SEQUENCE</scope>
    <source>
        <tissue evidence="1">Leaves</tissue>
    </source>
</reference>
<evidence type="ECO:0000313" key="2">
    <source>
        <dbReference type="Proteomes" id="UP000215914"/>
    </source>
</evidence>
<dbReference type="AlphaFoldDB" id="A0A9K3DRS6"/>
<organism evidence="1 2">
    <name type="scientific">Helianthus annuus</name>
    <name type="common">Common sunflower</name>
    <dbReference type="NCBI Taxonomy" id="4232"/>
    <lineage>
        <taxon>Eukaryota</taxon>
        <taxon>Viridiplantae</taxon>
        <taxon>Streptophyta</taxon>
        <taxon>Embryophyta</taxon>
        <taxon>Tracheophyta</taxon>
        <taxon>Spermatophyta</taxon>
        <taxon>Magnoliopsida</taxon>
        <taxon>eudicotyledons</taxon>
        <taxon>Gunneridae</taxon>
        <taxon>Pentapetalae</taxon>
        <taxon>asterids</taxon>
        <taxon>campanulids</taxon>
        <taxon>Asterales</taxon>
        <taxon>Asteraceae</taxon>
        <taxon>Asteroideae</taxon>
        <taxon>Heliantheae alliance</taxon>
        <taxon>Heliantheae</taxon>
        <taxon>Helianthus</taxon>
    </lineage>
</organism>
<keyword evidence="2" id="KW-1185">Reference proteome</keyword>
<reference evidence="1" key="2">
    <citation type="submission" date="2020-06" db="EMBL/GenBank/DDBJ databases">
        <title>Helianthus annuus Genome sequencing and assembly Release 2.</title>
        <authorList>
            <person name="Gouzy J."/>
            <person name="Langlade N."/>
            <person name="Munos S."/>
        </authorList>
    </citation>
    <scope>NUCLEOTIDE SEQUENCE</scope>
    <source>
        <tissue evidence="1">Leaves</tissue>
    </source>
</reference>
<dbReference type="Proteomes" id="UP000215914">
    <property type="component" value="Unassembled WGS sequence"/>
</dbReference>
<sequence>MWVPDLYRYVHRLLVSHDLDQPTPMKVKVKSKSCRVTLVDFYEVRVLLSLPSTHRHLRE</sequence>
<proteinExistence type="predicted"/>
<name>A0A9K3DRS6_HELAN</name>